<sequence length="47" mass="5247">MSLLSTIADEAKPPIPKQTTPEQKLADAIAEYMQSRNSDQPEEDETQ</sequence>
<feature type="region of interest" description="Disordered" evidence="1">
    <location>
        <begin position="1"/>
        <end position="24"/>
    </location>
</feature>
<comment type="caution">
    <text evidence="2">The sequence shown here is derived from an EMBL/GenBank/DDBJ whole genome shotgun (WGS) entry which is preliminary data.</text>
</comment>
<evidence type="ECO:0000256" key="1">
    <source>
        <dbReference type="SAM" id="MobiDB-lite"/>
    </source>
</evidence>
<evidence type="ECO:0000313" key="2">
    <source>
        <dbReference type="EMBL" id="MBT9312082.1"/>
    </source>
</evidence>
<evidence type="ECO:0000313" key="3">
    <source>
        <dbReference type="Proteomes" id="UP001196661"/>
    </source>
</evidence>
<accession>A0ABS5Y2N2</accession>
<gene>
    <name evidence="2" type="ORF">IXB28_07680</name>
</gene>
<dbReference type="EMBL" id="JADOER010000005">
    <property type="protein sequence ID" value="MBT9312082.1"/>
    <property type="molecule type" value="Genomic_DNA"/>
</dbReference>
<dbReference type="RefSeq" id="WP_215617983.1">
    <property type="nucleotide sequence ID" value="NZ_JADOER010000005.1"/>
</dbReference>
<protein>
    <submittedName>
        <fullName evidence="2">Uncharacterized protein</fullName>
    </submittedName>
</protein>
<name>A0ABS5Y2N2_9CYAN</name>
<reference evidence="2 3" key="1">
    <citation type="journal article" date="2021" name="Mar. Drugs">
        <title>Genome Reduction and Secondary Metabolism of the Marine Sponge-Associated Cyanobacterium Leptothoe.</title>
        <authorList>
            <person name="Konstantinou D."/>
            <person name="Popin R.V."/>
            <person name="Fewer D.P."/>
            <person name="Sivonen K."/>
            <person name="Gkelis S."/>
        </authorList>
    </citation>
    <scope>NUCLEOTIDE SEQUENCE [LARGE SCALE GENOMIC DNA]</scope>
    <source>
        <strain evidence="2 3">TAU-MAC 1615</strain>
    </source>
</reference>
<dbReference type="Proteomes" id="UP001196661">
    <property type="component" value="Unassembled WGS sequence"/>
</dbReference>
<proteinExistence type="predicted"/>
<keyword evidence="3" id="KW-1185">Reference proteome</keyword>
<organism evidence="2 3">
    <name type="scientific">Leptothoe kymatousa TAU-MAC 1615</name>
    <dbReference type="NCBI Taxonomy" id="2364775"/>
    <lineage>
        <taxon>Bacteria</taxon>
        <taxon>Bacillati</taxon>
        <taxon>Cyanobacteriota</taxon>
        <taxon>Cyanophyceae</taxon>
        <taxon>Nodosilineales</taxon>
        <taxon>Cymatolegaceae</taxon>
        <taxon>Leptothoe</taxon>
        <taxon>Leptothoe kymatousa</taxon>
    </lineage>
</organism>